<dbReference type="GO" id="GO:0005524">
    <property type="term" value="F:ATP binding"/>
    <property type="evidence" value="ECO:0007669"/>
    <property type="project" value="InterPro"/>
</dbReference>
<comment type="caution">
    <text evidence="7">The sequence shown here is derived from an EMBL/GenBank/DDBJ whole genome shotgun (WGS) entry which is preliminary data.</text>
</comment>
<dbReference type="Pfam" id="PF00271">
    <property type="entry name" value="Helicase_C"/>
    <property type="match status" value="1"/>
</dbReference>
<dbReference type="InterPro" id="IPR001162">
    <property type="entry name" value="UvrC_RNase_H_dom"/>
</dbReference>
<keyword evidence="2" id="KW-0234">DNA repair</keyword>
<keyword evidence="7" id="KW-0547">Nucleotide-binding</keyword>
<evidence type="ECO:0000259" key="6">
    <source>
        <dbReference type="PROSITE" id="PS51194"/>
    </source>
</evidence>
<name>A0A096PBG6_OSTTA</name>
<keyword evidence="7" id="KW-0378">Hydrolase</keyword>
<evidence type="ECO:0000256" key="3">
    <source>
        <dbReference type="SAM" id="MobiDB-lite"/>
    </source>
</evidence>
<dbReference type="PROSITE" id="PS51194">
    <property type="entry name" value="HELICASE_CTER"/>
    <property type="match status" value="1"/>
</dbReference>
<dbReference type="Pfam" id="PF08459">
    <property type="entry name" value="UvrC_RNaseH_dom"/>
    <property type="match status" value="1"/>
</dbReference>
<sequence length="1348" mass="146319">MALRHGLVRRAVERARGVDVRPRSARARGKHARVVVTNAANGTGDAGGGRDAPGMTSGRRRGARAPFAPSGDQPSAIEKCAALLRDGDRKYVCLRGATGTGKTFVVANVLAGMDKPALVVVPNKTLAAQVARELRAYLGETHRVELFVSHFSVYVPESYSNGRYTEKRSAIDADLDALRHRATRALVEPGKTPVIVASVSCLYGLGLPTDYVDAALTIEIGAAASVHGIRGLESKLRDDLLYERVMPYMEVERGQFKTSPAPDDENCFTVEIWPPYLESALELRVRENDGTVVSCQSRGCSMHSLTIWPRVHYITPAERLQRALVSIQNELEEQSKMLRGEGFAIEADRLEQRTNADLQLLRELGWCPGAEHYSRHLRGARPEEPPVTLLDYFSYSADGSKQKRDWILVADESHVMLPQLRAMHGGDRSRKLSLVAAGYRLPSALDNRPLMSEEFWERVPQALLVSATPGDIETSWVGGKSSDAMVDMVVRPSGVLDPPVHIIGKENQLEQLAQRVSEKAKLGERSLVCVLTKADTEDLSMYLNAQGVRADWVHSELTAPQRAEKLSKLQRGELDCIVGAQLLREGLDLPSVSLVAILDADVPGFMRSARSLMQMAGRAARNKHGECVLFADSVTGAMRDMMSEVDRRREKQHRHNVENNLTPTTATLGSSTSTLSLFEVMADEITKEKEKWVVEQSVGLTSQNRSDVDEEAVEKALRSWRKRREGGVVRPGPKPSDSLKMENNANTAEGEKLVAETVLDRYGIDATHVERLRRLHRDMPAKTGVYRWLDADGKVLYIGKAKNLRSRTGHYLSPALIQASPRHRKLLASARTLDAVLTPGGEADALALEARLIQRERPALNILLKDAPKPESARIVLTSKNSDGRLFIARFQNEFDPSKVERVWTLPTREAAIRTMAFLERALDLRGVSFRSRFGETAAIAQWKFAVDIASMVLDAKYDDAIAKLELHGELAAALEIRVSAQEEAERGQGSRGSLAALLQADSSAKHWNMDIIAAASSGGGTCAVKIVKVRDGVIVDVLGSSVDVPNATADDDIAEATLAEAAQLVAEQMYASETSDRPDVVYIPHVVAEPVQLRAALKSLGIGGSSRSKVLHHGSAKEGSLLQALADVALENADESARATASKSIAALRLKDAIALSASPKSIEGVDVSHLAGQNAVTSFVRFEGGSPAPLKHKRYELSEAVTPSDDYGGIAESITARLSSKGALPDVLMIDGGAGQLTAAANAILEAGVVISNMVGEDDRPLDLANSKPRRTVALCALAKGRSSGEEALWIPALSPAGRCVGVRVDDAHVDALRLLRAVRDSAHAVALGAHRNLRREERLRSVASA</sequence>
<dbReference type="GO" id="GO:0006289">
    <property type="term" value="P:nucleotide-excision repair"/>
    <property type="evidence" value="ECO:0007669"/>
    <property type="project" value="InterPro"/>
</dbReference>
<dbReference type="SUPFAM" id="SSF82771">
    <property type="entry name" value="GIY-YIG endonuclease"/>
    <property type="match status" value="1"/>
</dbReference>
<keyword evidence="2" id="KW-0267">Excision nuclease</keyword>
<dbReference type="KEGG" id="ota:OT_ostta14g00920"/>
<dbReference type="Gene3D" id="3.40.50.300">
    <property type="entry name" value="P-loop containing nucleotide triphosphate hydrolases"/>
    <property type="match status" value="3"/>
</dbReference>
<feature type="domain" description="UvrC family homology region profile" evidence="5">
    <location>
        <begin position="1021"/>
        <end position="1246"/>
    </location>
</feature>
<dbReference type="Proteomes" id="UP000009170">
    <property type="component" value="Unassembled WGS sequence"/>
</dbReference>
<keyword evidence="7" id="KW-0067">ATP-binding</keyword>
<dbReference type="RefSeq" id="XP_003082899.2">
    <property type="nucleotide sequence ID" value="XM_003082851.2"/>
</dbReference>
<proteinExistence type="predicted"/>
<dbReference type="PROSITE" id="PS50164">
    <property type="entry name" value="GIY_YIG"/>
    <property type="match status" value="1"/>
</dbReference>
<dbReference type="PANTHER" id="PTHR24029:SF0">
    <property type="entry name" value="UVRABC SYSTEM PROTEIN B"/>
    <property type="match status" value="1"/>
</dbReference>
<reference evidence="7 8" key="2">
    <citation type="journal article" date="2014" name="BMC Genomics">
        <title>An improved genome of the model marine alga Ostreococcus tauri unfolds by assessing Illumina de novo assemblies.</title>
        <authorList>
            <person name="Blanc-Mathieu R."/>
            <person name="Verhelst B."/>
            <person name="Derelle E."/>
            <person name="Rombauts S."/>
            <person name="Bouget F.Y."/>
            <person name="Carre I."/>
            <person name="Chateau A."/>
            <person name="Eyre-Walker A."/>
            <person name="Grimsley N."/>
            <person name="Moreau H."/>
            <person name="Piegu B."/>
            <person name="Rivals E."/>
            <person name="Schackwitz W."/>
            <person name="Van de Peer Y."/>
            <person name="Piganeau G."/>
        </authorList>
    </citation>
    <scope>NUCLEOTIDE SEQUENCE [LARGE SCALE GENOMIC DNA]</scope>
    <source>
        <strain evidence="8">OTTH 0595 / CCAP 157/2 / RCC745</strain>
    </source>
</reference>
<dbReference type="EMBL" id="CAID01000014">
    <property type="protein sequence ID" value="CEG02017.1"/>
    <property type="molecule type" value="Genomic_DNA"/>
</dbReference>
<dbReference type="InterPro" id="IPR027417">
    <property type="entry name" value="P-loop_NTPase"/>
</dbReference>
<dbReference type="GO" id="GO:0004386">
    <property type="term" value="F:helicase activity"/>
    <property type="evidence" value="ECO:0007669"/>
    <property type="project" value="UniProtKB-KW"/>
</dbReference>
<gene>
    <name evidence="7" type="ORF">OT_ostta14g00920</name>
</gene>
<dbReference type="InterPro" id="IPR024759">
    <property type="entry name" value="UvrB_YAD/RRR_dom"/>
</dbReference>
<dbReference type="OrthoDB" id="16911at2759"/>
<keyword evidence="7" id="KW-0347">Helicase</keyword>
<evidence type="ECO:0000259" key="5">
    <source>
        <dbReference type="PROSITE" id="PS50165"/>
    </source>
</evidence>
<dbReference type="Pfam" id="PF04851">
    <property type="entry name" value="ResIII"/>
    <property type="match status" value="1"/>
</dbReference>
<dbReference type="CDD" id="cd10434">
    <property type="entry name" value="GIY-YIG_UvrC_Cho"/>
    <property type="match status" value="1"/>
</dbReference>
<dbReference type="GO" id="GO:0003677">
    <property type="term" value="F:DNA binding"/>
    <property type="evidence" value="ECO:0007669"/>
    <property type="project" value="InterPro"/>
</dbReference>
<organism evidence="7 8">
    <name type="scientific">Ostreococcus tauri</name>
    <name type="common">Marine green alga</name>
    <dbReference type="NCBI Taxonomy" id="70448"/>
    <lineage>
        <taxon>Eukaryota</taxon>
        <taxon>Viridiplantae</taxon>
        <taxon>Chlorophyta</taxon>
        <taxon>Mamiellophyceae</taxon>
        <taxon>Mamiellales</taxon>
        <taxon>Bathycoccaceae</taxon>
        <taxon>Ostreococcus</taxon>
    </lineage>
</organism>
<dbReference type="InterPro" id="IPR035901">
    <property type="entry name" value="GIY-YIG_endonuc_sf"/>
</dbReference>
<dbReference type="STRING" id="70448.A0A096PBG6"/>
<dbReference type="InterPro" id="IPR038476">
    <property type="entry name" value="UvrC_RNase_H_dom_sf"/>
</dbReference>
<dbReference type="InterPro" id="IPR004807">
    <property type="entry name" value="UvrB"/>
</dbReference>
<dbReference type="SMART" id="SM00490">
    <property type="entry name" value="HELICc"/>
    <property type="match status" value="1"/>
</dbReference>
<evidence type="ECO:0000313" key="7">
    <source>
        <dbReference type="EMBL" id="CEG02017.1"/>
    </source>
</evidence>
<evidence type="ECO:0000313" key="8">
    <source>
        <dbReference type="Proteomes" id="UP000009170"/>
    </source>
</evidence>
<evidence type="ECO:0000256" key="2">
    <source>
        <dbReference type="ARBA" id="ARBA00022881"/>
    </source>
</evidence>
<feature type="domain" description="GIY-YIG" evidence="4">
    <location>
        <begin position="781"/>
        <end position="862"/>
    </location>
</feature>
<dbReference type="GO" id="GO:0009380">
    <property type="term" value="C:excinuclease repair complex"/>
    <property type="evidence" value="ECO:0007669"/>
    <property type="project" value="InterPro"/>
</dbReference>
<evidence type="ECO:0000259" key="4">
    <source>
        <dbReference type="PROSITE" id="PS50164"/>
    </source>
</evidence>
<dbReference type="InterPro" id="IPR000305">
    <property type="entry name" value="GIY-YIG_endonuc"/>
</dbReference>
<dbReference type="InterPro" id="IPR001650">
    <property type="entry name" value="Helicase_C-like"/>
</dbReference>
<dbReference type="GeneID" id="9837762"/>
<dbReference type="Gene3D" id="3.30.420.340">
    <property type="entry name" value="UvrC, RNAse H endonuclease domain"/>
    <property type="match status" value="1"/>
</dbReference>
<dbReference type="PROSITE" id="PS50165">
    <property type="entry name" value="UVRC"/>
    <property type="match status" value="1"/>
</dbReference>
<dbReference type="Pfam" id="PF12344">
    <property type="entry name" value="UvrB"/>
    <property type="match status" value="1"/>
</dbReference>
<dbReference type="SUPFAM" id="SSF52540">
    <property type="entry name" value="P-loop containing nucleoside triphosphate hydrolases"/>
    <property type="match status" value="2"/>
</dbReference>
<feature type="region of interest" description="Disordered" evidence="3">
    <location>
        <begin position="39"/>
        <end position="73"/>
    </location>
</feature>
<dbReference type="SMART" id="SM00465">
    <property type="entry name" value="GIYc"/>
    <property type="match status" value="1"/>
</dbReference>
<dbReference type="GO" id="GO:0009381">
    <property type="term" value="F:excinuclease ABC activity"/>
    <property type="evidence" value="ECO:0007669"/>
    <property type="project" value="InterPro"/>
</dbReference>
<dbReference type="InParanoid" id="A0A096PBG6"/>
<dbReference type="InterPro" id="IPR006935">
    <property type="entry name" value="Helicase/UvrB_N"/>
</dbReference>
<feature type="domain" description="Helicase C-terminal" evidence="6">
    <location>
        <begin position="508"/>
        <end position="669"/>
    </location>
</feature>
<dbReference type="GO" id="GO:0016887">
    <property type="term" value="F:ATP hydrolysis activity"/>
    <property type="evidence" value="ECO:0007669"/>
    <property type="project" value="InterPro"/>
</dbReference>
<dbReference type="InterPro" id="IPR047296">
    <property type="entry name" value="GIY-YIG_UvrC_Cho"/>
</dbReference>
<keyword evidence="2" id="KW-0227">DNA damage</keyword>
<evidence type="ECO:0000256" key="1">
    <source>
        <dbReference type="ARBA" id="ARBA00022769"/>
    </source>
</evidence>
<dbReference type="PANTHER" id="PTHR24029">
    <property type="entry name" value="UVRABC SYSTEM PROTEIN B"/>
    <property type="match status" value="1"/>
</dbReference>
<protein>
    <submittedName>
        <fullName evidence="7">Helicase, C-terminal</fullName>
    </submittedName>
</protein>
<keyword evidence="1" id="KW-0228">DNA excision</keyword>
<accession>A0A096PBG6</accession>
<dbReference type="SMART" id="SM00487">
    <property type="entry name" value="DEXDc"/>
    <property type="match status" value="1"/>
</dbReference>
<reference evidence="8" key="1">
    <citation type="journal article" date="2006" name="Proc. Natl. Acad. Sci. U.S.A.">
        <title>Genome analysis of the smallest free-living eukaryote Ostreococcus tauri unveils many unique features.</title>
        <authorList>
            <person name="Derelle E."/>
            <person name="Ferraz C."/>
            <person name="Rombauts S."/>
            <person name="Rouze P."/>
            <person name="Worden A.Z."/>
            <person name="Robbens S."/>
            <person name="Partensky F."/>
            <person name="Degroeve S."/>
            <person name="Echeynie S."/>
            <person name="Cooke R."/>
            <person name="Saeys Y."/>
            <person name="Wuyts J."/>
            <person name="Jabbari K."/>
            <person name="Bowler C."/>
            <person name="Panaud O."/>
            <person name="Piegu B."/>
            <person name="Ball S.G."/>
            <person name="Ral J.-P."/>
            <person name="Bouget F.-Y."/>
            <person name="Piganeau G."/>
            <person name="De Baets B."/>
            <person name="Picard A."/>
            <person name="Delseny M."/>
            <person name="Demaille J."/>
            <person name="Van de Peer Y."/>
            <person name="Moreau H."/>
        </authorList>
    </citation>
    <scope>NUCLEOTIDE SEQUENCE [LARGE SCALE GENOMIC DNA]</scope>
    <source>
        <strain evidence="8">OTTH 0595 / CCAP 157/2 / RCC745</strain>
    </source>
</reference>
<dbReference type="Gene3D" id="3.40.1440.10">
    <property type="entry name" value="GIY-YIG endonuclease"/>
    <property type="match status" value="1"/>
</dbReference>
<keyword evidence="8" id="KW-1185">Reference proteome</keyword>
<feature type="region of interest" description="Disordered" evidence="3">
    <location>
        <begin position="649"/>
        <end position="668"/>
    </location>
</feature>
<dbReference type="InterPro" id="IPR014001">
    <property type="entry name" value="Helicase_ATP-bd"/>
</dbReference>